<keyword evidence="1" id="KW-0812">Transmembrane</keyword>
<dbReference type="RefSeq" id="WP_390222560.1">
    <property type="nucleotide sequence ID" value="NZ_JBHTAA010000002.1"/>
</dbReference>
<sequence>MVNSRHVATSLLVGVVLLSLASPLGVGLADAIPDARVAVTDATVTPATPTAGAPLTVDATVRLSAGSASAATLDTVEIRTTDGDVVGSATGLGSLSPGETLTVPVTFTLDSAGEYELTLVAVASDSNDEEVTATRPLTIAVEQGVPQLELNAPTLVVDTDSAIQATVSNPTTAPIRDLTVTVTNPSDGEQVRRTVPQLAAGASTTLNFSVLPASEGPTNVTTRIDYTTASGTVSNATYGEQIRVEPLANDVGVRIGPAQDASDSASGNAGIGGIAGLLNGGGGALQQSDSGAGDGAGESQVGVTVTNFGNAAIENVVLVPQTENGTVVGEIGRFAVADRLGPGESATVTVNLGNAETLQSLQFVAQYDLGGERRSVVTEFDRLARGAVELTDINISVSDGGAVRLGGNLANVGNGEITGVVVSVPESEHAQPAYPQRSYFVGTVASSEFAPFELTAQVDRENTSVVPVEVAYTVGDERTTETTMVELPAERQSSGNPLASSLTFAGAVVLVGIGVSLSIGFLVRQYR</sequence>
<name>A0ABD5ZDB7_9EURY</name>
<dbReference type="Gene3D" id="2.60.40.10">
    <property type="entry name" value="Immunoglobulins"/>
    <property type="match status" value="2"/>
</dbReference>
<feature type="transmembrane region" description="Helical" evidence="1">
    <location>
        <begin position="502"/>
        <end position="523"/>
    </location>
</feature>
<proteinExistence type="predicted"/>
<keyword evidence="1" id="KW-0472">Membrane</keyword>
<keyword evidence="4" id="KW-1185">Reference proteome</keyword>
<accession>A0ABD5ZDB7</accession>
<evidence type="ECO:0000313" key="3">
    <source>
        <dbReference type="EMBL" id="MFC7203221.1"/>
    </source>
</evidence>
<dbReference type="InterPro" id="IPR013783">
    <property type="entry name" value="Ig-like_fold"/>
</dbReference>
<evidence type="ECO:0000256" key="1">
    <source>
        <dbReference type="SAM" id="Phobius"/>
    </source>
</evidence>
<comment type="caution">
    <text evidence="3">The sequence shown here is derived from an EMBL/GenBank/DDBJ whole genome shotgun (WGS) entry which is preliminary data.</text>
</comment>
<gene>
    <name evidence="3" type="ORF">ACFQJC_06820</name>
</gene>
<dbReference type="Pfam" id="PF07705">
    <property type="entry name" value="CARDB"/>
    <property type="match status" value="1"/>
</dbReference>
<feature type="domain" description="CARDB" evidence="2">
    <location>
        <begin position="147"/>
        <end position="227"/>
    </location>
</feature>
<organism evidence="3 4">
    <name type="scientific">Haloferax namakaokahaiae</name>
    <dbReference type="NCBI Taxonomy" id="1748331"/>
    <lineage>
        <taxon>Archaea</taxon>
        <taxon>Methanobacteriati</taxon>
        <taxon>Methanobacteriota</taxon>
        <taxon>Stenosarchaea group</taxon>
        <taxon>Halobacteria</taxon>
        <taxon>Halobacteriales</taxon>
        <taxon>Haloferacaceae</taxon>
        <taxon>Haloferax</taxon>
    </lineage>
</organism>
<evidence type="ECO:0000259" key="2">
    <source>
        <dbReference type="Pfam" id="PF07705"/>
    </source>
</evidence>
<dbReference type="AlphaFoldDB" id="A0ABD5ZDB7"/>
<keyword evidence="1" id="KW-1133">Transmembrane helix</keyword>
<evidence type="ECO:0000313" key="4">
    <source>
        <dbReference type="Proteomes" id="UP001596481"/>
    </source>
</evidence>
<dbReference type="PANTHER" id="PTHR35902">
    <property type="entry name" value="S-LAYER DOMAIN-LIKE PROTEIN-RELATED"/>
    <property type="match status" value="1"/>
</dbReference>
<dbReference type="EMBL" id="JBHTAA010000002">
    <property type="protein sequence ID" value="MFC7203221.1"/>
    <property type="molecule type" value="Genomic_DNA"/>
</dbReference>
<reference evidence="3 4" key="1">
    <citation type="journal article" date="2019" name="Int. J. Syst. Evol. Microbiol.">
        <title>The Global Catalogue of Microorganisms (GCM) 10K type strain sequencing project: providing services to taxonomists for standard genome sequencing and annotation.</title>
        <authorList>
            <consortium name="The Broad Institute Genomics Platform"/>
            <consortium name="The Broad Institute Genome Sequencing Center for Infectious Disease"/>
            <person name="Wu L."/>
            <person name="Ma J."/>
        </authorList>
    </citation>
    <scope>NUCLEOTIDE SEQUENCE [LARGE SCALE GENOMIC DNA]</scope>
    <source>
        <strain evidence="3 4">DSM 29988</strain>
    </source>
</reference>
<dbReference type="InterPro" id="IPR011635">
    <property type="entry name" value="CARDB"/>
</dbReference>
<dbReference type="Proteomes" id="UP001596481">
    <property type="component" value="Unassembled WGS sequence"/>
</dbReference>
<protein>
    <submittedName>
        <fullName evidence="3">CARDB domain-containing protein</fullName>
    </submittedName>
</protein>
<dbReference type="PANTHER" id="PTHR35902:SF6">
    <property type="entry name" value="CONSERVED WITHIN P. AEROPHILUM"/>
    <property type="match status" value="1"/>
</dbReference>